<dbReference type="GO" id="GO:0008097">
    <property type="term" value="F:5S rRNA binding"/>
    <property type="evidence" value="ECO:0007669"/>
    <property type="project" value="TreeGrafter"/>
</dbReference>
<dbReference type="InterPro" id="IPR004389">
    <property type="entry name" value="Ribosomal_uL18_bac-type"/>
</dbReference>
<sequence>MNPKLKREKRFRHHKRVRVKISGTSKIPRLCVFKSAKHIYAQLIDDEKGRTLAAAGDLKLNLKTELPKEAKVKKRTLSSLPPESPSSKVSKEEKTEETKKSLRGKVALAYEVGKRIAKKALDYNPPAALKGKKYKIEKVVFDRGGYRYLGRVRALAEGAREGGLKF</sequence>
<comment type="subunit">
    <text evidence="7">Part of the 50S ribosomal subunit; part of the 5S rRNA/L5/L18/L25 subcomplex. Contacts the 5S and 23S rRNAs.</text>
</comment>
<dbReference type="Pfam" id="PF00861">
    <property type="entry name" value="Ribosomal_L18p"/>
    <property type="match status" value="2"/>
</dbReference>
<gene>
    <name evidence="7" type="primary">rplR</name>
    <name evidence="9" type="ORF">COW72_00725</name>
</gene>
<dbReference type="EMBL" id="PCUC01000043">
    <property type="protein sequence ID" value="PIQ07357.1"/>
    <property type="molecule type" value="Genomic_DNA"/>
</dbReference>
<evidence type="ECO:0000256" key="8">
    <source>
        <dbReference type="SAM" id="MobiDB-lite"/>
    </source>
</evidence>
<reference evidence="9 10" key="1">
    <citation type="submission" date="2017-09" db="EMBL/GenBank/DDBJ databases">
        <title>Depth-based differentiation of microbial function through sediment-hosted aquifers and enrichment of novel symbionts in the deep terrestrial subsurface.</title>
        <authorList>
            <person name="Probst A.J."/>
            <person name="Ladd B."/>
            <person name="Jarett J.K."/>
            <person name="Geller-Mcgrath D.E."/>
            <person name="Sieber C.M."/>
            <person name="Emerson J.B."/>
            <person name="Anantharaman K."/>
            <person name="Thomas B.C."/>
            <person name="Malmstrom R."/>
            <person name="Stieglmeier M."/>
            <person name="Klingl A."/>
            <person name="Woyke T."/>
            <person name="Ryan C.M."/>
            <person name="Banfield J.F."/>
        </authorList>
    </citation>
    <scope>NUCLEOTIDE SEQUENCE [LARGE SCALE GENOMIC DNA]</scope>
    <source>
        <strain evidence="9">CG18_big_fil_WC_8_21_14_2_50_37_10</strain>
    </source>
</reference>
<dbReference type="GO" id="GO:0022625">
    <property type="term" value="C:cytosolic large ribosomal subunit"/>
    <property type="evidence" value="ECO:0007669"/>
    <property type="project" value="TreeGrafter"/>
</dbReference>
<accession>A0A2H0FKX7</accession>
<dbReference type="InterPro" id="IPR057268">
    <property type="entry name" value="Ribosomal_L18"/>
</dbReference>
<evidence type="ECO:0000256" key="2">
    <source>
        <dbReference type="ARBA" id="ARBA00022730"/>
    </source>
</evidence>
<name>A0A2H0FKX7_9BACT</name>
<keyword evidence="2 7" id="KW-0699">rRNA-binding</keyword>
<dbReference type="HAMAP" id="MF_01337_B">
    <property type="entry name" value="Ribosomal_uL18_B"/>
    <property type="match status" value="1"/>
</dbReference>
<organism evidence="9 10">
    <name type="scientific">Candidatus Nealsonbacteria bacterium CG18_big_fil_WC_8_21_14_2_50_37_10</name>
    <dbReference type="NCBI Taxonomy" id="1974717"/>
    <lineage>
        <taxon>Bacteria</taxon>
        <taxon>Candidatus Nealsoniibacteriota</taxon>
    </lineage>
</organism>
<dbReference type="InterPro" id="IPR005484">
    <property type="entry name" value="Ribosomal_uL18_bac/plant/anim"/>
</dbReference>
<protein>
    <recommendedName>
        <fullName evidence="6 7">Large ribosomal subunit protein uL18</fullName>
    </recommendedName>
</protein>
<keyword evidence="5 7" id="KW-0687">Ribonucleoprotein</keyword>
<dbReference type="AlphaFoldDB" id="A0A2H0FKX7"/>
<feature type="compositionally biased region" description="Basic and acidic residues" evidence="8">
    <location>
        <begin position="89"/>
        <end position="100"/>
    </location>
</feature>
<evidence type="ECO:0000256" key="3">
    <source>
        <dbReference type="ARBA" id="ARBA00022884"/>
    </source>
</evidence>
<comment type="function">
    <text evidence="7">This is one of the proteins that bind and probably mediate the attachment of the 5S RNA into the large ribosomal subunit, where it forms part of the central protuberance.</text>
</comment>
<proteinExistence type="inferred from homology"/>
<keyword evidence="4 7" id="KW-0689">Ribosomal protein</keyword>
<dbReference type="Proteomes" id="UP000230778">
    <property type="component" value="Unassembled WGS sequence"/>
</dbReference>
<evidence type="ECO:0000256" key="7">
    <source>
        <dbReference type="HAMAP-Rule" id="MF_01337"/>
    </source>
</evidence>
<dbReference type="SUPFAM" id="SSF53137">
    <property type="entry name" value="Translational machinery components"/>
    <property type="match status" value="1"/>
</dbReference>
<dbReference type="Gene3D" id="3.30.420.100">
    <property type="match status" value="1"/>
</dbReference>
<dbReference type="CDD" id="cd00432">
    <property type="entry name" value="Ribosomal_L18_L5e"/>
    <property type="match status" value="1"/>
</dbReference>
<evidence type="ECO:0000313" key="9">
    <source>
        <dbReference type="EMBL" id="PIQ07357.1"/>
    </source>
</evidence>
<comment type="caution">
    <text evidence="9">The sequence shown here is derived from an EMBL/GenBank/DDBJ whole genome shotgun (WGS) entry which is preliminary data.</text>
</comment>
<dbReference type="PANTHER" id="PTHR12899">
    <property type="entry name" value="39S RIBOSOMAL PROTEIN L18, MITOCHONDRIAL"/>
    <property type="match status" value="1"/>
</dbReference>
<keyword evidence="3 7" id="KW-0694">RNA-binding</keyword>
<dbReference type="GO" id="GO:0003735">
    <property type="term" value="F:structural constituent of ribosome"/>
    <property type="evidence" value="ECO:0007669"/>
    <property type="project" value="InterPro"/>
</dbReference>
<evidence type="ECO:0000256" key="4">
    <source>
        <dbReference type="ARBA" id="ARBA00022980"/>
    </source>
</evidence>
<feature type="compositionally biased region" description="Low complexity" evidence="8">
    <location>
        <begin position="77"/>
        <end position="88"/>
    </location>
</feature>
<evidence type="ECO:0000256" key="1">
    <source>
        <dbReference type="ARBA" id="ARBA00007116"/>
    </source>
</evidence>
<evidence type="ECO:0000256" key="6">
    <source>
        <dbReference type="ARBA" id="ARBA00035197"/>
    </source>
</evidence>
<dbReference type="GO" id="GO:0006412">
    <property type="term" value="P:translation"/>
    <property type="evidence" value="ECO:0007669"/>
    <property type="project" value="UniProtKB-UniRule"/>
</dbReference>
<dbReference type="PANTHER" id="PTHR12899:SF3">
    <property type="entry name" value="LARGE RIBOSOMAL SUBUNIT PROTEIN UL18M"/>
    <property type="match status" value="1"/>
</dbReference>
<evidence type="ECO:0000256" key="5">
    <source>
        <dbReference type="ARBA" id="ARBA00023274"/>
    </source>
</evidence>
<evidence type="ECO:0000313" key="10">
    <source>
        <dbReference type="Proteomes" id="UP000230778"/>
    </source>
</evidence>
<feature type="region of interest" description="Disordered" evidence="8">
    <location>
        <begin position="71"/>
        <end position="101"/>
    </location>
</feature>
<comment type="similarity">
    <text evidence="1 7">Belongs to the universal ribosomal protein uL18 family.</text>
</comment>